<evidence type="ECO:0000256" key="8">
    <source>
        <dbReference type="ARBA" id="ARBA00022618"/>
    </source>
</evidence>
<evidence type="ECO:0000256" key="4">
    <source>
        <dbReference type="ARBA" id="ARBA00004752"/>
    </source>
</evidence>
<dbReference type="GO" id="GO:0009252">
    <property type="term" value="P:peptidoglycan biosynthetic process"/>
    <property type="evidence" value="ECO:0007669"/>
    <property type="project" value="UniProtKB-UniRule"/>
</dbReference>
<keyword evidence="11 19" id="KW-0521">NADP</keyword>
<comment type="caution">
    <text evidence="21">The sequence shown here is derived from an EMBL/GenBank/DDBJ whole genome shotgun (WGS) entry which is preliminary data.</text>
</comment>
<dbReference type="EC" id="1.3.1.98" evidence="5 19"/>
<dbReference type="InterPro" id="IPR003170">
    <property type="entry name" value="MurB"/>
</dbReference>
<dbReference type="SUPFAM" id="SSF56194">
    <property type="entry name" value="Uridine diphospho-N-Acetylenolpyruvylglucosamine reductase, MurB, C-terminal domain"/>
    <property type="match status" value="1"/>
</dbReference>
<dbReference type="NCBIfam" id="NF000755">
    <property type="entry name" value="PRK00046.1"/>
    <property type="match status" value="1"/>
</dbReference>
<evidence type="ECO:0000256" key="15">
    <source>
        <dbReference type="ARBA" id="ARBA00023306"/>
    </source>
</evidence>
<dbReference type="InterPro" id="IPR016167">
    <property type="entry name" value="FAD-bd_PCMH_sub1"/>
</dbReference>
<dbReference type="UniPathway" id="UPA00219"/>
<dbReference type="InterPro" id="IPR036635">
    <property type="entry name" value="MurB_C_sf"/>
</dbReference>
<proteinExistence type="inferred from homology"/>
<dbReference type="Proteomes" id="UP000292209">
    <property type="component" value="Unassembled WGS sequence"/>
</dbReference>
<keyword evidence="9 19" id="KW-0285">Flavoprotein</keyword>
<comment type="pathway">
    <text evidence="4 19">Cell wall biogenesis; peptidoglycan biosynthesis.</text>
</comment>
<dbReference type="PROSITE" id="PS51387">
    <property type="entry name" value="FAD_PCMH"/>
    <property type="match status" value="1"/>
</dbReference>
<evidence type="ECO:0000256" key="1">
    <source>
        <dbReference type="ARBA" id="ARBA00001974"/>
    </source>
</evidence>
<keyword evidence="7 19" id="KW-0963">Cytoplasm</keyword>
<dbReference type="Gene3D" id="3.90.78.10">
    <property type="entry name" value="UDP-N-acetylenolpyruvoylglucosamine reductase, C-terminal domain"/>
    <property type="match status" value="1"/>
</dbReference>
<dbReference type="HAMAP" id="MF_00037">
    <property type="entry name" value="MurB"/>
    <property type="match status" value="1"/>
</dbReference>
<keyword evidence="10 19" id="KW-0274">FAD</keyword>
<comment type="subcellular location">
    <subcellularLocation>
        <location evidence="3 19">Cytoplasm</location>
    </subcellularLocation>
</comment>
<keyword evidence="14 19" id="KW-0560">Oxidoreductase</keyword>
<keyword evidence="8 19" id="KW-0132">Cell division</keyword>
<feature type="active site" description="Proton donor" evidence="19">
    <location>
        <position position="243"/>
    </location>
</feature>
<comment type="catalytic activity">
    <reaction evidence="18 19">
        <text>UDP-N-acetyl-alpha-D-muramate + NADP(+) = UDP-N-acetyl-3-O-(1-carboxyvinyl)-alpha-D-glucosamine + NADPH + H(+)</text>
        <dbReference type="Rhea" id="RHEA:12248"/>
        <dbReference type="ChEBI" id="CHEBI:15378"/>
        <dbReference type="ChEBI" id="CHEBI:57783"/>
        <dbReference type="ChEBI" id="CHEBI:58349"/>
        <dbReference type="ChEBI" id="CHEBI:68483"/>
        <dbReference type="ChEBI" id="CHEBI:70757"/>
        <dbReference type="EC" id="1.3.1.98"/>
    </reaction>
</comment>
<comment type="cofactor">
    <cofactor evidence="1 19">
        <name>FAD</name>
        <dbReference type="ChEBI" id="CHEBI:57692"/>
    </cofactor>
</comment>
<name>A0A4Q7PAD6_9BACT</name>
<dbReference type="Gene3D" id="3.30.465.10">
    <property type="match status" value="1"/>
</dbReference>
<feature type="domain" description="FAD-binding PCMH-type" evidence="20">
    <location>
        <begin position="21"/>
        <end position="193"/>
    </location>
</feature>
<gene>
    <name evidence="19" type="primary">murB</name>
    <name evidence="21" type="ORF">BC751_2782</name>
</gene>
<comment type="similarity">
    <text evidence="19">Belongs to the MurB family.</text>
</comment>
<dbReference type="InterPro" id="IPR011601">
    <property type="entry name" value="MurB_C"/>
</dbReference>
<dbReference type="EMBL" id="SGXG01000001">
    <property type="protein sequence ID" value="RZS97184.1"/>
    <property type="molecule type" value="Genomic_DNA"/>
</dbReference>
<dbReference type="GO" id="GO:0008762">
    <property type="term" value="F:UDP-N-acetylmuramate dehydrogenase activity"/>
    <property type="evidence" value="ECO:0007669"/>
    <property type="project" value="UniProtKB-UniRule"/>
</dbReference>
<keyword evidence="12 19" id="KW-0133">Cell shape</keyword>
<dbReference type="AlphaFoldDB" id="A0A4Q7PAD6"/>
<dbReference type="GO" id="GO:0008360">
    <property type="term" value="P:regulation of cell shape"/>
    <property type="evidence" value="ECO:0007669"/>
    <property type="project" value="UniProtKB-KW"/>
</dbReference>
<evidence type="ECO:0000256" key="2">
    <source>
        <dbReference type="ARBA" id="ARBA00003921"/>
    </source>
</evidence>
<sequence length="342" mass="38399">MTNLPMNIQENISLLPFNTFGIDKKARFFVQAKTEEDVKAALLKSKELKIPVFVLGGGSNILLTKDIDALVIKIEIQGIQVLKDNEDEILVEVGAGENWHQFVMFCIENNWAGVENLSLIPGTVGASPMQNIGAYGVEIKEVFHHLKAINRQTLEEEIFDWEACKFGYRESVFKNELKDQFIIVRVIFRLRKKPVLHVAYGAIKQTLEEMGISNPGIKNISDAVIQIRQSKLPDPKQIGNAGSFFKNPTIPKEQFEALKAEFPEIPSFPMEEGVKVPAAWLIEKAGWKGKTFGKIGVHKFQPLVLVNYGGADGTEIQDLSRKIQESVQHKFGILLQPEVNFI</sequence>
<keyword evidence="15 19" id="KW-0131">Cell cycle</keyword>
<evidence type="ECO:0000256" key="18">
    <source>
        <dbReference type="ARBA" id="ARBA00048914"/>
    </source>
</evidence>
<dbReference type="NCBIfam" id="TIGR00179">
    <property type="entry name" value="murB"/>
    <property type="match status" value="1"/>
</dbReference>
<evidence type="ECO:0000256" key="16">
    <source>
        <dbReference type="ARBA" id="ARBA00023316"/>
    </source>
</evidence>
<dbReference type="GO" id="GO:0071555">
    <property type="term" value="P:cell wall organization"/>
    <property type="evidence" value="ECO:0007669"/>
    <property type="project" value="UniProtKB-KW"/>
</dbReference>
<organism evidence="21 22">
    <name type="scientific">Cecembia calidifontis</name>
    <dbReference type="NCBI Taxonomy" id="1187080"/>
    <lineage>
        <taxon>Bacteria</taxon>
        <taxon>Pseudomonadati</taxon>
        <taxon>Bacteroidota</taxon>
        <taxon>Cytophagia</taxon>
        <taxon>Cytophagales</taxon>
        <taxon>Cyclobacteriaceae</taxon>
        <taxon>Cecembia</taxon>
    </lineage>
</organism>
<dbReference type="Pfam" id="PF02873">
    <property type="entry name" value="MurB_C"/>
    <property type="match status" value="1"/>
</dbReference>
<dbReference type="GO" id="GO:0051301">
    <property type="term" value="P:cell division"/>
    <property type="evidence" value="ECO:0007669"/>
    <property type="project" value="UniProtKB-KW"/>
</dbReference>
<dbReference type="InterPro" id="IPR016166">
    <property type="entry name" value="FAD-bd_PCMH"/>
</dbReference>
<dbReference type="SUPFAM" id="SSF56176">
    <property type="entry name" value="FAD-binding/transporter-associated domain-like"/>
    <property type="match status" value="1"/>
</dbReference>
<dbReference type="Pfam" id="PF01565">
    <property type="entry name" value="FAD_binding_4"/>
    <property type="match status" value="1"/>
</dbReference>
<reference evidence="21 22" key="1">
    <citation type="submission" date="2019-02" db="EMBL/GenBank/DDBJ databases">
        <title>Genomic Encyclopedia of Archaeal and Bacterial Type Strains, Phase II (KMG-II): from individual species to whole genera.</title>
        <authorList>
            <person name="Goeker M."/>
        </authorList>
    </citation>
    <scope>NUCLEOTIDE SEQUENCE [LARGE SCALE GENOMIC DNA]</scope>
    <source>
        <strain evidence="21 22">DSM 21411</strain>
    </source>
</reference>
<feature type="active site" evidence="19">
    <location>
        <position position="169"/>
    </location>
</feature>
<evidence type="ECO:0000256" key="10">
    <source>
        <dbReference type="ARBA" id="ARBA00022827"/>
    </source>
</evidence>
<feature type="active site" evidence="19">
    <location>
        <position position="338"/>
    </location>
</feature>
<evidence type="ECO:0000256" key="11">
    <source>
        <dbReference type="ARBA" id="ARBA00022857"/>
    </source>
</evidence>
<evidence type="ECO:0000256" key="14">
    <source>
        <dbReference type="ARBA" id="ARBA00023002"/>
    </source>
</evidence>
<accession>A0A4Q7PAD6</accession>
<dbReference type="GO" id="GO:0071949">
    <property type="term" value="F:FAD binding"/>
    <property type="evidence" value="ECO:0007669"/>
    <property type="project" value="InterPro"/>
</dbReference>
<keyword evidence="16 19" id="KW-0961">Cell wall biogenesis/degradation</keyword>
<evidence type="ECO:0000259" key="20">
    <source>
        <dbReference type="PROSITE" id="PS51387"/>
    </source>
</evidence>
<dbReference type="InterPro" id="IPR006094">
    <property type="entry name" value="Oxid_FAD_bind_N"/>
</dbReference>
<evidence type="ECO:0000256" key="17">
    <source>
        <dbReference type="ARBA" id="ARBA00031026"/>
    </source>
</evidence>
<dbReference type="PANTHER" id="PTHR21071:SF4">
    <property type="entry name" value="UDP-N-ACETYLENOLPYRUVOYLGLUCOSAMINE REDUCTASE"/>
    <property type="match status" value="1"/>
</dbReference>
<evidence type="ECO:0000313" key="21">
    <source>
        <dbReference type="EMBL" id="RZS97184.1"/>
    </source>
</evidence>
<dbReference type="InterPro" id="IPR016169">
    <property type="entry name" value="FAD-bd_PCMH_sub2"/>
</dbReference>
<evidence type="ECO:0000256" key="13">
    <source>
        <dbReference type="ARBA" id="ARBA00022984"/>
    </source>
</evidence>
<dbReference type="Gene3D" id="3.30.43.10">
    <property type="entry name" value="Uridine Diphospho-n-acetylenolpyruvylglucosamine Reductase, domain 2"/>
    <property type="match status" value="1"/>
</dbReference>
<dbReference type="InterPro" id="IPR036318">
    <property type="entry name" value="FAD-bd_PCMH-like_sf"/>
</dbReference>
<comment type="function">
    <text evidence="2 19">Cell wall formation.</text>
</comment>
<evidence type="ECO:0000256" key="12">
    <source>
        <dbReference type="ARBA" id="ARBA00022960"/>
    </source>
</evidence>
<evidence type="ECO:0000256" key="3">
    <source>
        <dbReference type="ARBA" id="ARBA00004496"/>
    </source>
</evidence>
<evidence type="ECO:0000256" key="6">
    <source>
        <dbReference type="ARBA" id="ARBA00015188"/>
    </source>
</evidence>
<evidence type="ECO:0000256" key="9">
    <source>
        <dbReference type="ARBA" id="ARBA00022630"/>
    </source>
</evidence>
<evidence type="ECO:0000256" key="7">
    <source>
        <dbReference type="ARBA" id="ARBA00022490"/>
    </source>
</evidence>
<protein>
    <recommendedName>
        <fullName evidence="6 19">UDP-N-acetylenolpyruvoylglucosamine reductase</fullName>
        <ecNumber evidence="5 19">1.3.1.98</ecNumber>
    </recommendedName>
    <alternativeName>
        <fullName evidence="17 19">UDP-N-acetylmuramate dehydrogenase</fullName>
    </alternativeName>
</protein>
<dbReference type="GO" id="GO:0005829">
    <property type="term" value="C:cytosol"/>
    <property type="evidence" value="ECO:0007669"/>
    <property type="project" value="TreeGrafter"/>
</dbReference>
<keyword evidence="22" id="KW-1185">Reference proteome</keyword>
<evidence type="ECO:0000313" key="22">
    <source>
        <dbReference type="Proteomes" id="UP000292209"/>
    </source>
</evidence>
<evidence type="ECO:0000256" key="19">
    <source>
        <dbReference type="HAMAP-Rule" id="MF_00037"/>
    </source>
</evidence>
<dbReference type="PANTHER" id="PTHR21071">
    <property type="entry name" value="UDP-N-ACETYLENOLPYRUVOYLGLUCOSAMINE REDUCTASE"/>
    <property type="match status" value="1"/>
</dbReference>
<evidence type="ECO:0000256" key="5">
    <source>
        <dbReference type="ARBA" id="ARBA00012518"/>
    </source>
</evidence>
<dbReference type="NCBIfam" id="NF010478">
    <property type="entry name" value="PRK13903.1"/>
    <property type="match status" value="1"/>
</dbReference>
<keyword evidence="13 19" id="KW-0573">Peptidoglycan synthesis</keyword>